<dbReference type="CDD" id="cd05233">
    <property type="entry name" value="SDR_c"/>
    <property type="match status" value="1"/>
</dbReference>
<evidence type="ECO:0000256" key="2">
    <source>
        <dbReference type="ARBA" id="ARBA00023002"/>
    </source>
</evidence>
<gene>
    <name evidence="3" type="ORF">EHT87_14875</name>
</gene>
<evidence type="ECO:0000313" key="4">
    <source>
        <dbReference type="Proteomes" id="UP000274271"/>
    </source>
</evidence>
<dbReference type="SUPFAM" id="SSF51735">
    <property type="entry name" value="NAD(P)-binding Rossmann-fold domains"/>
    <property type="match status" value="1"/>
</dbReference>
<dbReference type="GO" id="GO:0016491">
    <property type="term" value="F:oxidoreductase activity"/>
    <property type="evidence" value="ECO:0007669"/>
    <property type="project" value="UniProtKB-KW"/>
</dbReference>
<dbReference type="FunFam" id="3.40.50.720:FF:000084">
    <property type="entry name" value="Short-chain dehydrogenase reductase"/>
    <property type="match status" value="1"/>
</dbReference>
<keyword evidence="4" id="KW-1185">Reference proteome</keyword>
<dbReference type="AlphaFoldDB" id="A0A3P1CKF5"/>
<organism evidence="3 4">
    <name type="scientific">Larkinella knui</name>
    <dbReference type="NCBI Taxonomy" id="2025310"/>
    <lineage>
        <taxon>Bacteria</taxon>
        <taxon>Pseudomonadati</taxon>
        <taxon>Bacteroidota</taxon>
        <taxon>Cytophagia</taxon>
        <taxon>Cytophagales</taxon>
        <taxon>Spirosomataceae</taxon>
        <taxon>Larkinella</taxon>
    </lineage>
</organism>
<dbReference type="PROSITE" id="PS00061">
    <property type="entry name" value="ADH_SHORT"/>
    <property type="match status" value="1"/>
</dbReference>
<dbReference type="InterPro" id="IPR002347">
    <property type="entry name" value="SDR_fam"/>
</dbReference>
<dbReference type="Pfam" id="PF13561">
    <property type="entry name" value="adh_short_C2"/>
    <property type="match status" value="1"/>
</dbReference>
<dbReference type="InterPro" id="IPR036291">
    <property type="entry name" value="NAD(P)-bd_dom_sf"/>
</dbReference>
<name>A0A3P1CKF5_9BACT</name>
<keyword evidence="2" id="KW-0560">Oxidoreductase</keyword>
<protein>
    <submittedName>
        <fullName evidence="3">SDR family oxidoreductase</fullName>
    </submittedName>
</protein>
<comment type="similarity">
    <text evidence="1">Belongs to the short-chain dehydrogenases/reductases (SDR) family.</text>
</comment>
<dbReference type="PANTHER" id="PTHR24321:SF8">
    <property type="entry name" value="ESTRADIOL 17-BETA-DEHYDROGENASE 8-RELATED"/>
    <property type="match status" value="1"/>
</dbReference>
<comment type="caution">
    <text evidence="3">The sequence shown here is derived from an EMBL/GenBank/DDBJ whole genome shotgun (WGS) entry which is preliminary data.</text>
</comment>
<dbReference type="Proteomes" id="UP000274271">
    <property type="component" value="Unassembled WGS sequence"/>
</dbReference>
<dbReference type="InterPro" id="IPR020904">
    <property type="entry name" value="Sc_DH/Rdtase_CS"/>
</dbReference>
<evidence type="ECO:0000256" key="1">
    <source>
        <dbReference type="ARBA" id="ARBA00006484"/>
    </source>
</evidence>
<dbReference type="Gene3D" id="3.40.50.720">
    <property type="entry name" value="NAD(P)-binding Rossmann-like Domain"/>
    <property type="match status" value="1"/>
</dbReference>
<reference evidence="3 4" key="1">
    <citation type="submission" date="2018-11" db="EMBL/GenBank/DDBJ databases">
        <authorList>
            <person name="Zhou Z."/>
            <person name="Wang G."/>
        </authorList>
    </citation>
    <scope>NUCLEOTIDE SEQUENCE [LARGE SCALE GENOMIC DNA]</scope>
    <source>
        <strain evidence="3 4">KCTC42998</strain>
    </source>
</reference>
<dbReference type="PANTHER" id="PTHR24321">
    <property type="entry name" value="DEHYDROGENASES, SHORT CHAIN"/>
    <property type="match status" value="1"/>
</dbReference>
<proteinExistence type="inferred from homology"/>
<dbReference type="OrthoDB" id="9804104at2"/>
<dbReference type="RefSeq" id="WP_124907444.1">
    <property type="nucleotide sequence ID" value="NZ_RQJP01000003.1"/>
</dbReference>
<dbReference type="EMBL" id="RQJP01000003">
    <property type="protein sequence ID" value="RRB13546.1"/>
    <property type="molecule type" value="Genomic_DNA"/>
</dbReference>
<sequence length="249" mass="26946">MSFQNKVTIITGATTGIGKATRELLTGQGAIVYNLDVQKPGDDDRAGEFIYCDVRKKSDIVQAYQTVMNREGKIDMLFANAGIHLFASMEQTSDEQLEDLIAINIKGTFFTVREVLPYMKAQRKGSIVLMGSDQTFVGKGSSSVYGMTKGATGQLTKSTAIDYAPYNIRVNCVCPGTIDTPLLHKAVTHFASVNAVEEAGVYESLDTIQPLGRIGKPEEIARVVAFLLSDENSFMTGSLVSSDGGYVCQ</sequence>
<accession>A0A3P1CKF5</accession>
<dbReference type="PRINTS" id="PR00081">
    <property type="entry name" value="GDHRDH"/>
</dbReference>
<evidence type="ECO:0000313" key="3">
    <source>
        <dbReference type="EMBL" id="RRB13546.1"/>
    </source>
</evidence>